<accession>A0A4S2L801</accession>
<reference evidence="11 12" key="1">
    <citation type="journal article" date="2019" name="BMC Genomics">
        <title>New insights from Opisthorchis felineus genome: update on genomics of the epidemiologically important liver flukes.</title>
        <authorList>
            <person name="Ershov N.I."/>
            <person name="Mordvinov V.A."/>
            <person name="Prokhortchouk E.B."/>
            <person name="Pakharukova M.Y."/>
            <person name="Gunbin K.V."/>
            <person name="Ustyantsev K."/>
            <person name="Genaev M.A."/>
            <person name="Blinov A.G."/>
            <person name="Mazur A."/>
            <person name="Boulygina E."/>
            <person name="Tsygankova S."/>
            <person name="Khrameeva E."/>
            <person name="Chekanov N."/>
            <person name="Fan G."/>
            <person name="Xiao A."/>
            <person name="Zhang H."/>
            <person name="Xu X."/>
            <person name="Yang H."/>
            <person name="Solovyev V."/>
            <person name="Lee S.M."/>
            <person name="Liu X."/>
            <person name="Afonnikov D.A."/>
            <person name="Skryabin K.G."/>
        </authorList>
    </citation>
    <scope>NUCLEOTIDE SEQUENCE [LARGE SCALE GENOMIC DNA]</scope>
    <source>
        <strain evidence="11">AK-0245</strain>
        <tissue evidence="11">Whole organism</tissue>
    </source>
</reference>
<dbReference type="AlphaFoldDB" id="A0A4S2L801"/>
<name>A0A4S2L801_OPIFE</name>
<evidence type="ECO:0000256" key="2">
    <source>
        <dbReference type="ARBA" id="ARBA00022535"/>
    </source>
</evidence>
<dbReference type="InterPro" id="IPR023088">
    <property type="entry name" value="PDEase"/>
</dbReference>
<evidence type="ECO:0000256" key="6">
    <source>
        <dbReference type="PIRSR" id="PIRSR623088-2"/>
    </source>
</evidence>
<sequence length="1042" mass="116923">MRDCVCQLCGNKVASEDSFCFHEALTKWLDNNPSFTWSYFNQKAVTSASDSWSPLDNTVTDSVLRQNDGTSSPSAISVSSAPSISPSMCKISSHDFDFHDFKRILSSSEDGQPTFMPPDFCVRPSLHYTLRASVGNIDDVSSIRQPGKRPSLTMSDERELINELIMDVCRELNLSCLCFKILQNVCILVKADRGSLFLVDRDRLTGEKVLVSKLFDVTPDCSFKEVLHRSEKRHVTIPMGIGISGHVAQTGDYANIPDAYADPRFSDSVDRETGYRTKCILCMPIKDIDGDVLAVALLMNKKPPEKEPESSLQRPSAVSVGDQKQIVSSASATVSVSSTSDCFTERDVRVFKSYVAFCGIGLHNAQIYRRSRMEAHRNQVLLELARIVFRGHSDISHLIYTVLSHTVSLLQCQRAQLLLVGEDGSPEETAATNSVRFSHAFNLAWNDDLDSFHFTLAMNSLENSRFPLQLEIAMKVVRTGEPINLPNAQSDPLFDAASELTVDPIWRAQSLLCMPIKHSDGHVLAVCFVVNKCAKDWRFPDQPESYDPAISYGTRHGFRPSPSDWSSAFSHADECLFEAFALFAGLGLANRQMYDRVMRLVAKQRILLDVLSYHATAPKSEAACLANSLIPSTRFYHLDRFSFTDIRMSDEATLKACVRMFLDLNFVSIFKLDMLRLCRWILSVKKNYREVTYHNWRHAFTVAQTMFAVLLNADLNSVFTDLECLALMVACLSHDLDHRGTDNQFQVKTMSPLVQLYSTSVLEHHHFNQCMMLLSRKGNDFLSVLNKSDYKYIVNLIKECILATDLSRHFARLPDFNRTLEQRELSAVGPEFPSSMEPWLSNPEERLLLGGMLMTSCDISAITKPWPVQKITAELVSSEFFEQGDLEKDKLCSQPRELMDRSHVHELPRLQVEFIDFVCTPIYKSIVRVSSALQPLLDGCMRNRSCWSYLMEGREVPESLFGLEEVDSTNGSGAILNRSQGISPVSTHMGSINPNRIRQIVNAKPFESTPTARRESILAATTVGGETPDSHSSTHNSPPSVT</sequence>
<dbReference type="InterPro" id="IPR002073">
    <property type="entry name" value="PDEase_catalytic_dom"/>
</dbReference>
<evidence type="ECO:0000256" key="4">
    <source>
        <dbReference type="ARBA" id="ARBA00022801"/>
    </source>
</evidence>
<dbReference type="InterPro" id="IPR029016">
    <property type="entry name" value="GAF-like_dom_sf"/>
</dbReference>
<dbReference type="EC" id="3.1.4.-" evidence="8"/>
<evidence type="ECO:0000256" key="8">
    <source>
        <dbReference type="RuleBase" id="RU363067"/>
    </source>
</evidence>
<dbReference type="SUPFAM" id="SSF109604">
    <property type="entry name" value="HD-domain/PDEase-like"/>
    <property type="match status" value="1"/>
</dbReference>
<evidence type="ECO:0000256" key="7">
    <source>
        <dbReference type="PIRSR" id="PIRSR623088-3"/>
    </source>
</evidence>
<feature type="binding site" evidence="7">
    <location>
        <position position="858"/>
    </location>
    <ligand>
        <name>Zn(2+)</name>
        <dbReference type="ChEBI" id="CHEBI:29105"/>
        <label>1</label>
    </ligand>
</feature>
<keyword evidence="2" id="KW-0140">cGMP</keyword>
<dbReference type="Proteomes" id="UP000308267">
    <property type="component" value="Unassembled WGS sequence"/>
</dbReference>
<comment type="caution">
    <text evidence="11">The sequence shown here is derived from an EMBL/GenBank/DDBJ whole genome shotgun (WGS) entry which is preliminary data.</text>
</comment>
<dbReference type="InterPro" id="IPR003018">
    <property type="entry name" value="GAF"/>
</dbReference>
<feature type="compositionally biased region" description="Low complexity" evidence="9">
    <location>
        <begin position="71"/>
        <end position="84"/>
    </location>
</feature>
<feature type="binding site" evidence="6">
    <location>
        <position position="858"/>
    </location>
    <ligand>
        <name>AMP</name>
        <dbReference type="ChEBI" id="CHEBI:456215"/>
    </ligand>
</feature>
<dbReference type="SUPFAM" id="SSF55781">
    <property type="entry name" value="GAF domain-like"/>
    <property type="match status" value="2"/>
</dbReference>
<feature type="binding site" evidence="7">
    <location>
        <position position="735"/>
    </location>
    <ligand>
        <name>Zn(2+)</name>
        <dbReference type="ChEBI" id="CHEBI:29105"/>
        <label>1</label>
    </ligand>
</feature>
<evidence type="ECO:0000259" key="10">
    <source>
        <dbReference type="PROSITE" id="PS51845"/>
    </source>
</evidence>
<evidence type="ECO:0000256" key="1">
    <source>
        <dbReference type="ARBA" id="ARBA00007648"/>
    </source>
</evidence>
<feature type="region of interest" description="Disordered" evidence="9">
    <location>
        <begin position="1003"/>
        <end position="1042"/>
    </location>
</feature>
<dbReference type="PANTHER" id="PTHR11347">
    <property type="entry name" value="CYCLIC NUCLEOTIDE PHOSPHODIESTERASE"/>
    <property type="match status" value="1"/>
</dbReference>
<feature type="region of interest" description="Disordered" evidence="9">
    <location>
        <begin position="63"/>
        <end position="84"/>
    </location>
</feature>
<keyword evidence="12" id="KW-1185">Reference proteome</keyword>
<evidence type="ECO:0000256" key="3">
    <source>
        <dbReference type="ARBA" id="ARBA00022723"/>
    </source>
</evidence>
<keyword evidence="4 8" id="KW-0378">Hydrolase</keyword>
<dbReference type="CDD" id="cd00077">
    <property type="entry name" value="HDc"/>
    <property type="match status" value="1"/>
</dbReference>
<keyword evidence="3 7" id="KW-0479">Metal-binding</keyword>
<dbReference type="EMBL" id="SJOL01008935">
    <property type="protein sequence ID" value="TGZ59265.1"/>
    <property type="molecule type" value="Genomic_DNA"/>
</dbReference>
<dbReference type="SMART" id="SM00471">
    <property type="entry name" value="HDc"/>
    <property type="match status" value="1"/>
</dbReference>
<dbReference type="Gene3D" id="3.30.450.40">
    <property type="match status" value="2"/>
</dbReference>
<feature type="domain" description="PDEase" evidence="10">
    <location>
        <begin position="617"/>
        <end position="954"/>
    </location>
</feature>
<feature type="binding site" evidence="7">
    <location>
        <position position="734"/>
    </location>
    <ligand>
        <name>Zn(2+)</name>
        <dbReference type="ChEBI" id="CHEBI:29105"/>
        <label>1</label>
    </ligand>
</feature>
<protein>
    <recommendedName>
        <fullName evidence="8">Phosphodiesterase</fullName>
        <ecNumber evidence="8">3.1.4.-</ecNumber>
    </recommendedName>
</protein>
<feature type="binding site" evidence="6">
    <location>
        <position position="911"/>
    </location>
    <ligand>
        <name>AMP</name>
        <dbReference type="ChEBI" id="CHEBI:456215"/>
    </ligand>
</feature>
<dbReference type="InterPro" id="IPR023174">
    <property type="entry name" value="PDEase_CS"/>
</dbReference>
<comment type="similarity">
    <text evidence="1 8">Belongs to the cyclic nucleotide phosphodiesterase family.</text>
</comment>
<dbReference type="GO" id="GO:0004114">
    <property type="term" value="F:3',5'-cyclic-nucleotide phosphodiesterase activity"/>
    <property type="evidence" value="ECO:0007669"/>
    <property type="project" value="InterPro"/>
</dbReference>
<feature type="binding site" evidence="6">
    <location>
        <begin position="694"/>
        <end position="698"/>
    </location>
    <ligand>
        <name>AMP</name>
        <dbReference type="ChEBI" id="CHEBI:456215"/>
    </ligand>
</feature>
<dbReference type="STRING" id="147828.A0A4S2L801"/>
<gene>
    <name evidence="11" type="ORF">CRM22_009180</name>
</gene>
<feature type="binding site" evidence="7">
    <location>
        <position position="735"/>
    </location>
    <ligand>
        <name>Zn(2+)</name>
        <dbReference type="ChEBI" id="CHEBI:29105"/>
        <label>2</label>
    </ligand>
</feature>
<evidence type="ECO:0000313" key="11">
    <source>
        <dbReference type="EMBL" id="TGZ59265.1"/>
    </source>
</evidence>
<dbReference type="SMART" id="SM00065">
    <property type="entry name" value="GAF"/>
    <property type="match status" value="2"/>
</dbReference>
<dbReference type="PROSITE" id="PS51845">
    <property type="entry name" value="PDEASE_I_2"/>
    <property type="match status" value="1"/>
</dbReference>
<feature type="binding site" evidence="6">
    <location>
        <position position="735"/>
    </location>
    <ligand>
        <name>AMP</name>
        <dbReference type="ChEBI" id="CHEBI:456215"/>
    </ligand>
</feature>
<evidence type="ECO:0000313" key="12">
    <source>
        <dbReference type="Proteomes" id="UP000308267"/>
    </source>
</evidence>
<dbReference type="FunFam" id="1.10.1300.10:FF:000003">
    <property type="entry name" value="Phosphodiesterase"/>
    <property type="match status" value="1"/>
</dbReference>
<organism evidence="11 12">
    <name type="scientific">Opisthorchis felineus</name>
    <dbReference type="NCBI Taxonomy" id="147828"/>
    <lineage>
        <taxon>Eukaryota</taxon>
        <taxon>Metazoa</taxon>
        <taxon>Spiralia</taxon>
        <taxon>Lophotrochozoa</taxon>
        <taxon>Platyhelminthes</taxon>
        <taxon>Trematoda</taxon>
        <taxon>Digenea</taxon>
        <taxon>Opisthorchiida</taxon>
        <taxon>Opisthorchiata</taxon>
        <taxon>Opisthorchiidae</taxon>
        <taxon>Opisthorchis</taxon>
    </lineage>
</organism>
<dbReference type="PRINTS" id="PR00387">
    <property type="entry name" value="PDIESTERASE1"/>
</dbReference>
<feature type="compositionally biased region" description="Polar residues" evidence="9">
    <location>
        <begin position="1030"/>
        <end position="1042"/>
    </location>
</feature>
<dbReference type="GO" id="GO:0046872">
    <property type="term" value="F:metal ion binding"/>
    <property type="evidence" value="ECO:0007669"/>
    <property type="project" value="UniProtKB-KW"/>
</dbReference>
<dbReference type="Gene3D" id="1.10.1300.10">
    <property type="entry name" value="3'5'-cyclic nucleotide phosphodiesterase, catalytic domain"/>
    <property type="match status" value="1"/>
</dbReference>
<proteinExistence type="inferred from homology"/>
<comment type="cofactor">
    <cofactor evidence="8">
        <name>a divalent metal cation</name>
        <dbReference type="ChEBI" id="CHEBI:60240"/>
    </cofactor>
    <text evidence="8">Binds 2 divalent metal cations per subunit. Site 1 may preferentially bind zinc ions, while site 2 has a preference for magnesium and/or manganese ions.</text>
</comment>
<dbReference type="PROSITE" id="PS00126">
    <property type="entry name" value="PDEASE_I_1"/>
    <property type="match status" value="1"/>
</dbReference>
<dbReference type="Pfam" id="PF01590">
    <property type="entry name" value="GAF"/>
    <property type="match status" value="2"/>
</dbReference>
<dbReference type="InterPro" id="IPR036971">
    <property type="entry name" value="PDEase_catalytic_dom_sf"/>
</dbReference>
<evidence type="ECO:0000256" key="9">
    <source>
        <dbReference type="SAM" id="MobiDB-lite"/>
    </source>
</evidence>
<dbReference type="Pfam" id="PF00233">
    <property type="entry name" value="PDEase_I"/>
    <property type="match status" value="1"/>
</dbReference>
<dbReference type="OrthoDB" id="295473at2759"/>
<feature type="binding site" evidence="7">
    <location>
        <position position="698"/>
    </location>
    <ligand>
        <name>Zn(2+)</name>
        <dbReference type="ChEBI" id="CHEBI:29105"/>
        <label>1</label>
    </ligand>
</feature>
<feature type="active site" description="Proton donor" evidence="5">
    <location>
        <position position="694"/>
    </location>
</feature>
<evidence type="ECO:0000256" key="5">
    <source>
        <dbReference type="PIRSR" id="PIRSR623088-1"/>
    </source>
</evidence>
<dbReference type="InterPro" id="IPR003607">
    <property type="entry name" value="HD/PDEase_dom"/>
</dbReference>
<dbReference type="GO" id="GO:0007165">
    <property type="term" value="P:signal transduction"/>
    <property type="evidence" value="ECO:0007669"/>
    <property type="project" value="InterPro"/>
</dbReference>